<sequence length="594" mass="67922">MDSSENASGKMNFSTYTDKQGRTYVYTYRNKWDPKKHQSRIAERHHVGRLDPQTRQVRVGKAFLALHPEYAGRDWYWAGNSLVSAQDVGEAEPQEPASDEGWEQNETVSMGCTWAAREYCILHGIRDDLKSVFGADLAEKLMDLAIFQFDAGQAMMLYSDWLSGVYLPGARPLSSQRISEVLEQVDRDKLKAYFKLRFKRSAEEARQRSALIKASLKPGSYVPPQMLALDSTSISTYSETIRDAAYGHAKQNPELRQVNLAFVCDYVTGEAVFAHIYEGSINDAASFREILFQMRDEGIELDKMLLVTDRGYSSIMNTQKSLELNLRFVQGVRVVEDSVKRKFDKHRKDFEKPACQSGLLEVAAVTAPDAEWRSNRQDVKVALHLYRNNIRAAKESFDLLKAIEKALKKKNEGRSVDSQAWQDVKNFLTCTKDDSGRPVWKPDYEAIEKETRYYGCFVIRTNEIADPFAALEIYRERNVVEQSFDQFKNEIHGDRIRSTDSTYIGRLFIYILAQTLRTRMSFSARAQTQSNSDLKLPGNSLTLALAKLRNVQATKLKTHNKWVSQQLAKKHRDLFTMLGLPVPPRVLKPKLPFN</sequence>
<comment type="caution">
    <text evidence="2">The sequence shown here is derived from an EMBL/GenBank/DDBJ whole genome shotgun (WGS) entry which is preliminary data.</text>
</comment>
<dbReference type="Proteomes" id="UP001165481">
    <property type="component" value="Unassembled WGS sequence"/>
</dbReference>
<name>A0ABT7IP15_9BURK</name>
<keyword evidence="3" id="KW-1185">Reference proteome</keyword>
<feature type="domain" description="Transposase IS4-like" evidence="1">
    <location>
        <begin position="225"/>
        <end position="500"/>
    </location>
</feature>
<dbReference type="RefSeq" id="WP_285230603.1">
    <property type="nucleotide sequence ID" value="NZ_JAKZJU020000001.1"/>
</dbReference>
<organism evidence="2 3">
    <name type="scientific">Mesosutterella faecium</name>
    <dbReference type="NCBI Taxonomy" id="2925194"/>
    <lineage>
        <taxon>Bacteria</taxon>
        <taxon>Pseudomonadati</taxon>
        <taxon>Pseudomonadota</taxon>
        <taxon>Betaproteobacteria</taxon>
        <taxon>Burkholderiales</taxon>
        <taxon>Sutterellaceae</taxon>
        <taxon>Mesosutterella</taxon>
    </lineage>
</organism>
<protein>
    <submittedName>
        <fullName evidence="2">Transposase</fullName>
    </submittedName>
</protein>
<dbReference type="PANTHER" id="PTHR34614:SF2">
    <property type="entry name" value="TRANSPOSASE IS4-LIKE DOMAIN-CONTAINING PROTEIN"/>
    <property type="match status" value="1"/>
</dbReference>
<evidence type="ECO:0000313" key="3">
    <source>
        <dbReference type="Proteomes" id="UP001165481"/>
    </source>
</evidence>
<dbReference type="InterPro" id="IPR002559">
    <property type="entry name" value="Transposase_11"/>
</dbReference>
<gene>
    <name evidence="2" type="ORF">MUN46_009310</name>
</gene>
<dbReference type="Pfam" id="PF01609">
    <property type="entry name" value="DDE_Tnp_1"/>
    <property type="match status" value="1"/>
</dbReference>
<accession>A0ABT7IP15</accession>
<dbReference type="PANTHER" id="PTHR34614">
    <property type="match status" value="1"/>
</dbReference>
<dbReference type="EMBL" id="JAKZJU020000001">
    <property type="protein sequence ID" value="MDL2060131.1"/>
    <property type="molecule type" value="Genomic_DNA"/>
</dbReference>
<reference evidence="2" key="1">
    <citation type="submission" date="2023-03" db="EMBL/GenBank/DDBJ databases">
        <title>Mesosutterella sp. nov. isolated from porcine feces.</title>
        <authorList>
            <person name="Yu S."/>
        </authorList>
    </citation>
    <scope>NUCLEOTIDE SEQUENCE</scope>
    <source>
        <strain evidence="2">AGMB02718</strain>
    </source>
</reference>
<evidence type="ECO:0000313" key="2">
    <source>
        <dbReference type="EMBL" id="MDL2060131.1"/>
    </source>
</evidence>
<evidence type="ECO:0000259" key="1">
    <source>
        <dbReference type="Pfam" id="PF01609"/>
    </source>
</evidence>
<proteinExistence type="predicted"/>